<name>A0AAD9D4Z4_9STRA</name>
<dbReference type="Gene3D" id="3.40.50.300">
    <property type="entry name" value="P-loop containing nucleotide triphosphate hydrolases"/>
    <property type="match status" value="1"/>
</dbReference>
<dbReference type="InterPro" id="IPR027417">
    <property type="entry name" value="P-loop_NTPase"/>
</dbReference>
<reference evidence="2" key="1">
    <citation type="submission" date="2023-06" db="EMBL/GenBank/DDBJ databases">
        <title>Survivors Of The Sea: Transcriptome response of Skeletonema marinoi to long-term dormancy.</title>
        <authorList>
            <person name="Pinder M.I.M."/>
            <person name="Kourtchenko O."/>
            <person name="Robertson E.K."/>
            <person name="Larsson T."/>
            <person name="Maumus F."/>
            <person name="Osuna-Cruz C.M."/>
            <person name="Vancaester E."/>
            <person name="Stenow R."/>
            <person name="Vandepoele K."/>
            <person name="Ploug H."/>
            <person name="Bruchert V."/>
            <person name="Godhe A."/>
            <person name="Topel M."/>
        </authorList>
    </citation>
    <scope>NUCLEOTIDE SEQUENCE</scope>
    <source>
        <strain evidence="2">R05AC</strain>
    </source>
</reference>
<sequence length="381" mass="42876">MSYTYGISSRRLEVASSIRYYSLPPLLEVHMRFRGGKSFAAGGGSMARAWLLPAILSLLFVAGMIVSTVDVDHFSNATDQHKQQEEVIAETDLQQHLDQPIEETPTTCLDPSGPQPYILMSLGRSGSGSTWQVIGNLSGMETPSDEYTGGSTKKSIKFFEGKGHDDKWLVQYLCRKQRKYRDAGLVGFKWKPYEPIFNAPAAHAGINTIATLKDPTIKVVRLRRNLLDVQISRRKHTLYTTKAHCMKGDSKCLQDGLITSLDLYTGEMDTLYKHLESLHAYEDRVDKLLHEKNVPHVQVTYDRLYNVDGKGGDIEEWEKVFSFLGVGPASNLTREQLERGMKHAATHPPGHNMTLANYDEVAGALEGTEFENLLHRRHRRV</sequence>
<dbReference type="Proteomes" id="UP001224775">
    <property type="component" value="Unassembled WGS sequence"/>
</dbReference>
<keyword evidence="1" id="KW-1133">Transmembrane helix</keyword>
<dbReference type="AlphaFoldDB" id="A0AAD9D4Z4"/>
<evidence type="ECO:0000313" key="3">
    <source>
        <dbReference type="Proteomes" id="UP001224775"/>
    </source>
</evidence>
<organism evidence="2 3">
    <name type="scientific">Skeletonema marinoi</name>
    <dbReference type="NCBI Taxonomy" id="267567"/>
    <lineage>
        <taxon>Eukaryota</taxon>
        <taxon>Sar</taxon>
        <taxon>Stramenopiles</taxon>
        <taxon>Ochrophyta</taxon>
        <taxon>Bacillariophyta</taxon>
        <taxon>Coscinodiscophyceae</taxon>
        <taxon>Thalassiosirophycidae</taxon>
        <taxon>Thalassiosirales</taxon>
        <taxon>Skeletonemataceae</taxon>
        <taxon>Skeletonema</taxon>
        <taxon>Skeletonema marinoi-dohrnii complex</taxon>
    </lineage>
</organism>
<keyword evidence="1" id="KW-0472">Membrane</keyword>
<comment type="caution">
    <text evidence="2">The sequence shown here is derived from an EMBL/GenBank/DDBJ whole genome shotgun (WGS) entry which is preliminary data.</text>
</comment>
<evidence type="ECO:0000256" key="1">
    <source>
        <dbReference type="SAM" id="Phobius"/>
    </source>
</evidence>
<keyword evidence="3" id="KW-1185">Reference proteome</keyword>
<protein>
    <recommendedName>
        <fullName evidence="4">Sulfotransferase domain-containing protein</fullName>
    </recommendedName>
</protein>
<evidence type="ECO:0000313" key="2">
    <source>
        <dbReference type="EMBL" id="KAK1733153.1"/>
    </source>
</evidence>
<gene>
    <name evidence="2" type="ORF">QTG54_016130</name>
</gene>
<accession>A0AAD9D4Z4</accession>
<feature type="transmembrane region" description="Helical" evidence="1">
    <location>
        <begin position="49"/>
        <end position="69"/>
    </location>
</feature>
<proteinExistence type="predicted"/>
<evidence type="ECO:0008006" key="4">
    <source>
        <dbReference type="Google" id="ProtNLM"/>
    </source>
</evidence>
<dbReference type="SUPFAM" id="SSF52540">
    <property type="entry name" value="P-loop containing nucleoside triphosphate hydrolases"/>
    <property type="match status" value="1"/>
</dbReference>
<keyword evidence="1" id="KW-0812">Transmembrane</keyword>
<dbReference type="EMBL" id="JATAAI010000053">
    <property type="protein sequence ID" value="KAK1733153.1"/>
    <property type="molecule type" value="Genomic_DNA"/>
</dbReference>